<organism evidence="1 2">
    <name type="scientific">Nonomuraea typhae</name>
    <dbReference type="NCBI Taxonomy" id="2603600"/>
    <lineage>
        <taxon>Bacteria</taxon>
        <taxon>Bacillati</taxon>
        <taxon>Actinomycetota</taxon>
        <taxon>Actinomycetes</taxon>
        <taxon>Streptosporangiales</taxon>
        <taxon>Streptosporangiaceae</taxon>
        <taxon>Nonomuraea</taxon>
    </lineage>
</organism>
<gene>
    <name evidence="1" type="ORF">ACIBG2_07285</name>
</gene>
<accession>A0ABW7YMN5</accession>
<keyword evidence="2" id="KW-1185">Reference proteome</keyword>
<evidence type="ECO:0000313" key="1">
    <source>
        <dbReference type="EMBL" id="MFI6497167.1"/>
    </source>
</evidence>
<dbReference type="RefSeq" id="WP_397079826.1">
    <property type="nucleotide sequence ID" value="NZ_JBITGY010000002.1"/>
</dbReference>
<dbReference type="EMBL" id="JBITGY010000002">
    <property type="protein sequence ID" value="MFI6497167.1"/>
    <property type="molecule type" value="Genomic_DNA"/>
</dbReference>
<protein>
    <submittedName>
        <fullName evidence="1">Uncharacterized protein</fullName>
    </submittedName>
</protein>
<name>A0ABW7YMN5_9ACTN</name>
<sequence>MEPISSLSREWISYFVRGASGTETVEIAFTTPGVEPDESDWKAAQWDLTSANAHGANARILFGPGGTVTRLEGTYQAWVRVTAPPQLPVLQAGLIDVI</sequence>
<evidence type="ECO:0000313" key="2">
    <source>
        <dbReference type="Proteomes" id="UP001612741"/>
    </source>
</evidence>
<dbReference type="Proteomes" id="UP001612741">
    <property type="component" value="Unassembled WGS sequence"/>
</dbReference>
<reference evidence="1 2" key="1">
    <citation type="submission" date="2024-10" db="EMBL/GenBank/DDBJ databases">
        <title>The Natural Products Discovery Center: Release of the First 8490 Sequenced Strains for Exploring Actinobacteria Biosynthetic Diversity.</title>
        <authorList>
            <person name="Kalkreuter E."/>
            <person name="Kautsar S.A."/>
            <person name="Yang D."/>
            <person name="Bader C.D."/>
            <person name="Teijaro C.N."/>
            <person name="Fluegel L."/>
            <person name="Davis C.M."/>
            <person name="Simpson J.R."/>
            <person name="Lauterbach L."/>
            <person name="Steele A.D."/>
            <person name="Gui C."/>
            <person name="Meng S."/>
            <person name="Li G."/>
            <person name="Viehrig K."/>
            <person name="Ye F."/>
            <person name="Su P."/>
            <person name="Kiefer A.F."/>
            <person name="Nichols A."/>
            <person name="Cepeda A.J."/>
            <person name="Yan W."/>
            <person name="Fan B."/>
            <person name="Jiang Y."/>
            <person name="Adhikari A."/>
            <person name="Zheng C.-J."/>
            <person name="Schuster L."/>
            <person name="Cowan T.M."/>
            <person name="Smanski M.J."/>
            <person name="Chevrette M.G."/>
            <person name="De Carvalho L.P.S."/>
            <person name="Shen B."/>
        </authorList>
    </citation>
    <scope>NUCLEOTIDE SEQUENCE [LARGE SCALE GENOMIC DNA]</scope>
    <source>
        <strain evidence="1 2">NPDC050545</strain>
    </source>
</reference>
<comment type="caution">
    <text evidence="1">The sequence shown here is derived from an EMBL/GenBank/DDBJ whole genome shotgun (WGS) entry which is preliminary data.</text>
</comment>
<proteinExistence type="predicted"/>